<feature type="region of interest" description="Disordered" evidence="2">
    <location>
        <begin position="456"/>
        <end position="518"/>
    </location>
</feature>
<evidence type="ECO:0000313" key="3">
    <source>
        <dbReference type="EMBL" id="CAH0560087.1"/>
    </source>
</evidence>
<proteinExistence type="inferred from homology"/>
<reference evidence="3" key="1">
    <citation type="submission" date="2021-12" db="EMBL/GenBank/DDBJ databases">
        <authorList>
            <person name="King R."/>
        </authorList>
    </citation>
    <scope>NUCLEOTIDE SEQUENCE</scope>
</reference>
<dbReference type="AlphaFoldDB" id="A0A9P0FLD3"/>
<dbReference type="Proteomes" id="UP001154078">
    <property type="component" value="Chromosome 7"/>
</dbReference>
<feature type="compositionally biased region" description="Acidic residues" evidence="2">
    <location>
        <begin position="456"/>
        <end position="466"/>
    </location>
</feature>
<organism evidence="3 4">
    <name type="scientific">Brassicogethes aeneus</name>
    <name type="common">Rape pollen beetle</name>
    <name type="synonym">Meligethes aeneus</name>
    <dbReference type="NCBI Taxonomy" id="1431903"/>
    <lineage>
        <taxon>Eukaryota</taxon>
        <taxon>Metazoa</taxon>
        <taxon>Ecdysozoa</taxon>
        <taxon>Arthropoda</taxon>
        <taxon>Hexapoda</taxon>
        <taxon>Insecta</taxon>
        <taxon>Pterygota</taxon>
        <taxon>Neoptera</taxon>
        <taxon>Endopterygota</taxon>
        <taxon>Coleoptera</taxon>
        <taxon>Polyphaga</taxon>
        <taxon>Cucujiformia</taxon>
        <taxon>Nitidulidae</taxon>
        <taxon>Meligethinae</taxon>
        <taxon>Brassicogethes</taxon>
    </lineage>
</organism>
<dbReference type="Pfam" id="PF14854">
    <property type="entry name" value="LURAP"/>
    <property type="match status" value="1"/>
</dbReference>
<gene>
    <name evidence="3" type="ORF">MELIAE_LOCUS9914</name>
</gene>
<feature type="compositionally biased region" description="Low complexity" evidence="2">
    <location>
        <begin position="141"/>
        <end position="155"/>
    </location>
</feature>
<protein>
    <recommendedName>
        <fullName evidence="5">Protein FAM89A</fullName>
    </recommendedName>
</protein>
<name>A0A9P0FLD3_BRAAE</name>
<feature type="region of interest" description="Disordered" evidence="2">
    <location>
        <begin position="347"/>
        <end position="414"/>
    </location>
</feature>
<feature type="compositionally biased region" description="Pro residues" evidence="2">
    <location>
        <begin position="130"/>
        <end position="140"/>
    </location>
</feature>
<dbReference type="OrthoDB" id="1681166at2759"/>
<feature type="compositionally biased region" description="Low complexity" evidence="2">
    <location>
        <begin position="372"/>
        <end position="400"/>
    </location>
</feature>
<dbReference type="InterPro" id="IPR039499">
    <property type="entry name" value="LURA1/LRA25"/>
</dbReference>
<dbReference type="PANTHER" id="PTHR46949">
    <property type="entry name" value="LEUCINE REPEAT ADAPTER PROTEIN 25"/>
    <property type="match status" value="1"/>
</dbReference>
<feature type="region of interest" description="Disordered" evidence="2">
    <location>
        <begin position="77"/>
        <end position="161"/>
    </location>
</feature>
<evidence type="ECO:0000256" key="2">
    <source>
        <dbReference type="SAM" id="MobiDB-lite"/>
    </source>
</evidence>
<sequence length="518" mass="57595">MIMMRSNPTQKLGGKPPPPVPPRPSKSLVQQALAKTRRVCLGGANRQAPAPPQPNQEVAKSRSMVSVILRKPTFNRTVSHDAKPNGRPVVYMSSNAKPKSSEVTKEDISAPIQYNAAKDNPPDVTKKIAPPIPTTIPSKPPSSVTSSPSSSNTNSLDKNYDKMLDDRNHVNTLIDEMFASVLEVSGCDDSEEIKIVNNEKTEASPKTVIVINNPPQADLKQPDIIKDISNHELLISELQNMKKDQERIMRRQRKPSMNIFDRKHKSTEHLNKSDQKINCENWVGLGDKGQKVNLSSCQITLSDNQLTEKDMQDLTLDCERISKMSHLHGLPPLPKSLSGFNILEHAAQHQHGADEPRKPPTPVRTSSIRSGQAGQHAHLSAAHQHQQASAQQQQQQQRQQGPHESTGATRKMSNMDSKLAILRREMYGLRQLDLSLLTQLWSLNESIQDFRQMLEDDDYTDDDDSDFLASSPTPTSEEDTEEFFVPQPSTSRGLRPAPPPPPIRRPNAAASTSRSLMK</sequence>
<feature type="region of interest" description="Disordered" evidence="2">
    <location>
        <begin position="1"/>
        <end position="26"/>
    </location>
</feature>
<feature type="compositionally biased region" description="Polar residues" evidence="2">
    <location>
        <begin position="1"/>
        <end position="10"/>
    </location>
</feature>
<evidence type="ECO:0000313" key="4">
    <source>
        <dbReference type="Proteomes" id="UP001154078"/>
    </source>
</evidence>
<feature type="compositionally biased region" description="Basic and acidic residues" evidence="2">
    <location>
        <begin position="99"/>
        <end position="108"/>
    </location>
</feature>
<evidence type="ECO:0008006" key="5">
    <source>
        <dbReference type="Google" id="ProtNLM"/>
    </source>
</evidence>
<evidence type="ECO:0000256" key="1">
    <source>
        <dbReference type="ARBA" id="ARBA00038125"/>
    </source>
</evidence>
<feature type="region of interest" description="Disordered" evidence="2">
    <location>
        <begin position="42"/>
        <end position="61"/>
    </location>
</feature>
<dbReference type="PANTHER" id="PTHR46949:SF1">
    <property type="entry name" value="AT07979P2"/>
    <property type="match status" value="1"/>
</dbReference>
<feature type="compositionally biased region" description="Polar residues" evidence="2">
    <location>
        <begin position="402"/>
        <end position="414"/>
    </location>
</feature>
<feature type="compositionally biased region" description="Pro residues" evidence="2">
    <location>
        <begin position="15"/>
        <end position="24"/>
    </location>
</feature>
<comment type="similarity">
    <text evidence="1">Belongs to the FAM89 family.</text>
</comment>
<keyword evidence="4" id="KW-1185">Reference proteome</keyword>
<dbReference type="EMBL" id="OV121138">
    <property type="protein sequence ID" value="CAH0560087.1"/>
    <property type="molecule type" value="Genomic_DNA"/>
</dbReference>
<accession>A0A9P0FLD3</accession>